<evidence type="ECO:0000313" key="3">
    <source>
        <dbReference type="Proteomes" id="UP000664132"/>
    </source>
</evidence>
<reference evidence="2" key="1">
    <citation type="submission" date="2021-02" db="EMBL/GenBank/DDBJ databases">
        <title>Genome sequence Cadophora malorum strain M34.</title>
        <authorList>
            <person name="Stefanovic E."/>
            <person name="Vu D."/>
            <person name="Scully C."/>
            <person name="Dijksterhuis J."/>
            <person name="Roader J."/>
            <person name="Houbraken J."/>
        </authorList>
    </citation>
    <scope>NUCLEOTIDE SEQUENCE</scope>
    <source>
        <strain evidence="2">M34</strain>
    </source>
</reference>
<dbReference type="EMBL" id="JAFJYH010000275">
    <property type="protein sequence ID" value="KAG4414227.1"/>
    <property type="molecule type" value="Genomic_DNA"/>
</dbReference>
<organism evidence="2 3">
    <name type="scientific">Cadophora malorum</name>
    <dbReference type="NCBI Taxonomy" id="108018"/>
    <lineage>
        <taxon>Eukaryota</taxon>
        <taxon>Fungi</taxon>
        <taxon>Dikarya</taxon>
        <taxon>Ascomycota</taxon>
        <taxon>Pezizomycotina</taxon>
        <taxon>Leotiomycetes</taxon>
        <taxon>Helotiales</taxon>
        <taxon>Ploettnerulaceae</taxon>
        <taxon>Cadophora</taxon>
    </lineage>
</organism>
<proteinExistence type="predicted"/>
<feature type="transmembrane region" description="Helical" evidence="1">
    <location>
        <begin position="43"/>
        <end position="63"/>
    </location>
</feature>
<evidence type="ECO:0000313" key="2">
    <source>
        <dbReference type="EMBL" id="KAG4414227.1"/>
    </source>
</evidence>
<keyword evidence="1" id="KW-1133">Transmembrane helix</keyword>
<gene>
    <name evidence="2" type="ORF">IFR04_012633</name>
</gene>
<sequence length="196" mass="22047">MAELNYLQILLFVITIFVSTTTIDLTSHISAALGHECLQSPGFILPVISYGLGAIWNLARLIWHLRCDHQPKVDEENPTNSRLISENEPPQKRAVDIILLVLDIVAFGVGGAFSLMQIWDMAEDARTSNYAQLCDVQFAATVLDFVLILLAACLPWTLGQLWRQQRGRKQRQEEGGTDEKKDLLHLLHQIRPLCSS</sequence>
<feature type="transmembrane region" description="Helical" evidence="1">
    <location>
        <begin position="97"/>
        <end position="118"/>
    </location>
</feature>
<keyword evidence="3" id="KW-1185">Reference proteome</keyword>
<dbReference type="AlphaFoldDB" id="A0A8H7T835"/>
<evidence type="ECO:0000256" key="1">
    <source>
        <dbReference type="SAM" id="Phobius"/>
    </source>
</evidence>
<keyword evidence="1" id="KW-0472">Membrane</keyword>
<protein>
    <recommendedName>
        <fullName evidence="4">Transmembrane protein</fullName>
    </recommendedName>
</protein>
<accession>A0A8H7T835</accession>
<name>A0A8H7T835_9HELO</name>
<dbReference type="Proteomes" id="UP000664132">
    <property type="component" value="Unassembled WGS sequence"/>
</dbReference>
<feature type="transmembrane region" description="Helical" evidence="1">
    <location>
        <begin position="9"/>
        <end position="31"/>
    </location>
</feature>
<keyword evidence="1" id="KW-0812">Transmembrane</keyword>
<evidence type="ECO:0008006" key="4">
    <source>
        <dbReference type="Google" id="ProtNLM"/>
    </source>
</evidence>
<feature type="transmembrane region" description="Helical" evidence="1">
    <location>
        <begin position="138"/>
        <end position="162"/>
    </location>
</feature>
<comment type="caution">
    <text evidence="2">The sequence shown here is derived from an EMBL/GenBank/DDBJ whole genome shotgun (WGS) entry which is preliminary data.</text>
</comment>